<dbReference type="Pfam" id="PF01425">
    <property type="entry name" value="Amidase"/>
    <property type="match status" value="1"/>
</dbReference>
<dbReference type="GO" id="GO:0003824">
    <property type="term" value="F:catalytic activity"/>
    <property type="evidence" value="ECO:0007669"/>
    <property type="project" value="InterPro"/>
</dbReference>
<dbReference type="OrthoDB" id="5175573at2"/>
<dbReference type="Gene3D" id="3.90.1300.10">
    <property type="entry name" value="Amidase signature (AS) domain"/>
    <property type="match status" value="1"/>
</dbReference>
<dbReference type="InterPro" id="IPR036928">
    <property type="entry name" value="AS_sf"/>
</dbReference>
<dbReference type="InterPro" id="IPR023631">
    <property type="entry name" value="Amidase_dom"/>
</dbReference>
<proteinExistence type="inferred from homology"/>
<keyword evidence="4" id="KW-1185">Reference proteome</keyword>
<dbReference type="InterPro" id="IPR020556">
    <property type="entry name" value="Amidase_CS"/>
</dbReference>
<comment type="caution">
    <text evidence="3">The sequence shown here is derived from an EMBL/GenBank/DDBJ whole genome shotgun (WGS) entry which is preliminary data.</text>
</comment>
<evidence type="ECO:0000313" key="3">
    <source>
        <dbReference type="EMBL" id="TDT34438.1"/>
    </source>
</evidence>
<evidence type="ECO:0000259" key="2">
    <source>
        <dbReference type="Pfam" id="PF01425"/>
    </source>
</evidence>
<dbReference type="PANTHER" id="PTHR11895:SF7">
    <property type="entry name" value="GLUTAMYL-TRNA(GLN) AMIDOTRANSFERASE SUBUNIT A, MITOCHONDRIAL"/>
    <property type="match status" value="1"/>
</dbReference>
<feature type="domain" description="Amidase" evidence="2">
    <location>
        <begin position="25"/>
        <end position="449"/>
    </location>
</feature>
<name>A0A4V3ENN9_9ACTN</name>
<dbReference type="PANTHER" id="PTHR11895">
    <property type="entry name" value="TRANSAMIDASE"/>
    <property type="match status" value="1"/>
</dbReference>
<dbReference type="AlphaFoldDB" id="A0A4V3ENN9"/>
<dbReference type="EMBL" id="SOAW01000001">
    <property type="protein sequence ID" value="TDT34438.1"/>
    <property type="molecule type" value="Genomic_DNA"/>
</dbReference>
<reference evidence="3 4" key="1">
    <citation type="submission" date="2019-03" db="EMBL/GenBank/DDBJ databases">
        <title>Genomic Encyclopedia of Archaeal and Bacterial Type Strains, Phase II (KMG-II): from individual species to whole genera.</title>
        <authorList>
            <person name="Goeker M."/>
        </authorList>
    </citation>
    <scope>NUCLEOTIDE SEQUENCE [LARGE SCALE GENOMIC DNA]</scope>
    <source>
        <strain evidence="3 4">DSM 24323</strain>
    </source>
</reference>
<dbReference type="PROSITE" id="PS00571">
    <property type="entry name" value="AMIDASES"/>
    <property type="match status" value="1"/>
</dbReference>
<comment type="similarity">
    <text evidence="1">Belongs to the amidase family.</text>
</comment>
<dbReference type="RefSeq" id="WP_133754808.1">
    <property type="nucleotide sequence ID" value="NZ_SOAW01000001.1"/>
</dbReference>
<dbReference type="SUPFAM" id="SSF75304">
    <property type="entry name" value="Amidase signature (AS) enzymes"/>
    <property type="match status" value="1"/>
</dbReference>
<accession>A0A4V3ENN9</accession>
<protein>
    <submittedName>
        <fullName evidence="3">Amidase</fullName>
    </submittedName>
</protein>
<sequence>MSDFSDLSAVELSAAIRSGEVSIDEVTTAALEKASNDVFGAFVVVAEADARVSAESAKAALAAGSQSPLLGVPCPIKDLNEVAGLPFELGSRAFGGNVGGRDDGIVTRLIRAGTIMIGKTSTPEFGLPCYTEPDVGPPARTPWDPGRSAGGSSGGAGAAVASGAVPIAQGSDGGGSIRIPASACGLVGMKPSRGVVSPGPFGVDGPGLASQGFLTMTVADTAAGLDAVAEGWPGDHFPGSGGGFLASLGEPLPRLRVGLLTTPVLVPAAPVHPESLRAAERTATLLEALGHRIEPVPPPFGPTEWEAFGAAWSVGACLAPVPPEREHLLTALTRHLRTQGQAVTGPQLASALAHAQQLERTVAKAWANVDVVLSPTLAQPPAPIGSLRNDDDPAADFLAQTAFTPWTSVYNLVGRPAISLPLHRATVDGAELPFGAMLSAPAREDHLLLRLAAELETADPWPRRAPSLL</sequence>
<gene>
    <name evidence="3" type="ORF">CLV29_2104</name>
</gene>
<dbReference type="InterPro" id="IPR000120">
    <property type="entry name" value="Amidase"/>
</dbReference>
<evidence type="ECO:0000313" key="4">
    <source>
        <dbReference type="Proteomes" id="UP000295371"/>
    </source>
</evidence>
<dbReference type="Proteomes" id="UP000295371">
    <property type="component" value="Unassembled WGS sequence"/>
</dbReference>
<organism evidence="3 4">
    <name type="scientific">Naumannella halotolerans</name>
    <dbReference type="NCBI Taxonomy" id="993414"/>
    <lineage>
        <taxon>Bacteria</taxon>
        <taxon>Bacillati</taxon>
        <taxon>Actinomycetota</taxon>
        <taxon>Actinomycetes</taxon>
        <taxon>Propionibacteriales</taxon>
        <taxon>Propionibacteriaceae</taxon>
        <taxon>Naumannella</taxon>
    </lineage>
</organism>
<evidence type="ECO:0000256" key="1">
    <source>
        <dbReference type="ARBA" id="ARBA00009199"/>
    </source>
</evidence>